<accession>A0A379DAE0</accession>
<dbReference type="Gene3D" id="1.10.1660.10">
    <property type="match status" value="1"/>
</dbReference>
<proteinExistence type="predicted"/>
<dbReference type="InterPro" id="IPR009061">
    <property type="entry name" value="DNA-bd_dom_put_sf"/>
</dbReference>
<dbReference type="PANTHER" id="PTHR30204">
    <property type="entry name" value="REDOX-CYCLING DRUG-SENSING TRANSCRIPTIONAL ACTIVATOR SOXR"/>
    <property type="match status" value="1"/>
</dbReference>
<evidence type="ECO:0000313" key="6">
    <source>
        <dbReference type="Proteomes" id="UP000254777"/>
    </source>
</evidence>
<dbReference type="EMBL" id="UGTH01000001">
    <property type="protein sequence ID" value="SUB74958.1"/>
    <property type="molecule type" value="Genomic_DNA"/>
</dbReference>
<dbReference type="GO" id="GO:0003677">
    <property type="term" value="F:DNA binding"/>
    <property type="evidence" value="ECO:0007669"/>
    <property type="project" value="UniProtKB-KW"/>
</dbReference>
<keyword evidence="1" id="KW-0805">Transcription regulation</keyword>
<evidence type="ECO:0000256" key="2">
    <source>
        <dbReference type="ARBA" id="ARBA00023125"/>
    </source>
</evidence>
<dbReference type="RefSeq" id="WP_004819501.1">
    <property type="nucleotide sequence ID" value="NZ_UGTH01000001.1"/>
</dbReference>
<evidence type="ECO:0000313" key="5">
    <source>
        <dbReference type="EMBL" id="SUB74958.1"/>
    </source>
</evidence>
<dbReference type="PROSITE" id="PS50937">
    <property type="entry name" value="HTH_MERR_2"/>
    <property type="match status" value="1"/>
</dbReference>
<feature type="domain" description="HTH merR-type" evidence="4">
    <location>
        <begin position="1"/>
        <end position="68"/>
    </location>
</feature>
<organism evidence="5 6">
    <name type="scientific">Peptoniphilus indolicus</name>
    <dbReference type="NCBI Taxonomy" id="33030"/>
    <lineage>
        <taxon>Bacteria</taxon>
        <taxon>Bacillati</taxon>
        <taxon>Bacillota</taxon>
        <taxon>Tissierellia</taxon>
        <taxon>Tissierellales</taxon>
        <taxon>Peptoniphilaceae</taxon>
        <taxon>Peptoniphilus</taxon>
    </lineage>
</organism>
<dbReference type="Proteomes" id="UP000254777">
    <property type="component" value="Unassembled WGS sequence"/>
</dbReference>
<dbReference type="AlphaFoldDB" id="A0A379DAE0"/>
<dbReference type="GO" id="GO:0003700">
    <property type="term" value="F:DNA-binding transcription factor activity"/>
    <property type="evidence" value="ECO:0007669"/>
    <property type="project" value="InterPro"/>
</dbReference>
<protein>
    <submittedName>
        <fullName evidence="5">Copper export regulator</fullName>
    </submittedName>
</protein>
<evidence type="ECO:0000256" key="1">
    <source>
        <dbReference type="ARBA" id="ARBA00023015"/>
    </source>
</evidence>
<sequence>MLINEVAKITGLTKKAIVYYTEKELVSPKVLENGYRDYSQEDVKILRDIYVYRKLNLQVEEIREILKHGKKKLDEISIKKDLELKNQSIRAELLHKLSNGSRFEEIEELLNILEKNSYISEMLIEKFPGHYGRYLYLHFSKFLEIKVVTEEQKRAYEKVMEFLDNMPNFTVSDKLNKFLENTPNMEILQRAENETIKSIEEPENFLDNREQIEAYLEYRKSDEYKSSIGYELMESFKSFNQENGFYDVFIPNMRVLSKKYDEFYKKLEIANELFIKEYGMLD</sequence>
<keyword evidence="3" id="KW-0804">Transcription</keyword>
<reference evidence="5 6" key="1">
    <citation type="submission" date="2018-06" db="EMBL/GenBank/DDBJ databases">
        <authorList>
            <consortium name="Pathogen Informatics"/>
            <person name="Doyle S."/>
        </authorList>
    </citation>
    <scope>NUCLEOTIDE SEQUENCE [LARGE SCALE GENOMIC DNA]</scope>
    <source>
        <strain evidence="5 6">NCTC11088</strain>
    </source>
</reference>
<keyword evidence="2" id="KW-0238">DNA-binding</keyword>
<dbReference type="CDD" id="cd00592">
    <property type="entry name" value="HTH_MerR-like"/>
    <property type="match status" value="1"/>
</dbReference>
<dbReference type="PANTHER" id="PTHR30204:SF94">
    <property type="entry name" value="HEAVY METAL-DEPENDENT TRANSCRIPTIONAL REGULATOR HI_0293-RELATED"/>
    <property type="match status" value="1"/>
</dbReference>
<evidence type="ECO:0000256" key="3">
    <source>
        <dbReference type="ARBA" id="ARBA00023163"/>
    </source>
</evidence>
<gene>
    <name evidence="5" type="primary">cueR</name>
    <name evidence="5" type="ORF">NCTC11088_00720</name>
</gene>
<dbReference type="InterPro" id="IPR000551">
    <property type="entry name" value="MerR-type_HTH_dom"/>
</dbReference>
<dbReference type="SMART" id="SM00422">
    <property type="entry name" value="HTH_MERR"/>
    <property type="match status" value="1"/>
</dbReference>
<dbReference type="SUPFAM" id="SSF46955">
    <property type="entry name" value="Putative DNA-binding domain"/>
    <property type="match status" value="1"/>
</dbReference>
<dbReference type="Pfam" id="PF13411">
    <property type="entry name" value="MerR_1"/>
    <property type="match status" value="1"/>
</dbReference>
<name>A0A379DAE0_9FIRM</name>
<evidence type="ECO:0000259" key="4">
    <source>
        <dbReference type="PROSITE" id="PS50937"/>
    </source>
</evidence>
<dbReference type="InterPro" id="IPR047057">
    <property type="entry name" value="MerR_fam"/>
</dbReference>